<dbReference type="InterPro" id="IPR030456">
    <property type="entry name" value="TF_fork_head_CS_2"/>
</dbReference>
<dbReference type="PANTHER" id="PTHR11829">
    <property type="entry name" value="FORKHEAD BOX PROTEIN"/>
    <property type="match status" value="1"/>
</dbReference>
<evidence type="ECO:0000259" key="8">
    <source>
        <dbReference type="PROSITE" id="PS50039"/>
    </source>
</evidence>
<evidence type="ECO:0000256" key="2">
    <source>
        <dbReference type="ARBA" id="ARBA00023015"/>
    </source>
</evidence>
<feature type="compositionally biased region" description="Basic and acidic residues" evidence="7">
    <location>
        <begin position="231"/>
        <end position="241"/>
    </location>
</feature>
<dbReference type="EMBL" id="JQDR03005386">
    <property type="protein sequence ID" value="KAA0201516.1"/>
    <property type="molecule type" value="Genomic_DNA"/>
</dbReference>
<keyword evidence="2" id="KW-0805">Transcription regulation</keyword>
<evidence type="ECO:0000256" key="1">
    <source>
        <dbReference type="ARBA" id="ARBA00004123"/>
    </source>
</evidence>
<feature type="compositionally biased region" description="Low complexity" evidence="7">
    <location>
        <begin position="602"/>
        <end position="627"/>
    </location>
</feature>
<dbReference type="InterPro" id="IPR001766">
    <property type="entry name" value="Fork_head_dom"/>
</dbReference>
<dbReference type="SUPFAM" id="SSF46785">
    <property type="entry name" value="Winged helix' DNA-binding domain"/>
    <property type="match status" value="1"/>
</dbReference>
<dbReference type="GO" id="GO:0009653">
    <property type="term" value="P:anatomical structure morphogenesis"/>
    <property type="evidence" value="ECO:0007669"/>
    <property type="project" value="TreeGrafter"/>
</dbReference>
<organism evidence="9">
    <name type="scientific">Hyalella azteca</name>
    <name type="common">Amphipod</name>
    <dbReference type="NCBI Taxonomy" id="294128"/>
    <lineage>
        <taxon>Eukaryota</taxon>
        <taxon>Metazoa</taxon>
        <taxon>Ecdysozoa</taxon>
        <taxon>Arthropoda</taxon>
        <taxon>Crustacea</taxon>
        <taxon>Multicrustacea</taxon>
        <taxon>Malacostraca</taxon>
        <taxon>Eumalacostraca</taxon>
        <taxon>Peracarida</taxon>
        <taxon>Amphipoda</taxon>
        <taxon>Senticaudata</taxon>
        <taxon>Talitrida</taxon>
        <taxon>Talitroidea</taxon>
        <taxon>Hyalellidae</taxon>
        <taxon>Hyalella</taxon>
    </lineage>
</organism>
<reference evidence="11" key="4">
    <citation type="submission" date="2023-09" db="UniProtKB">
        <authorList>
            <consortium name="RefSeq"/>
        </authorList>
    </citation>
    <scope>IDENTIFICATION</scope>
    <source>
        <tissue evidence="11">Whole organism</tissue>
    </source>
</reference>
<keyword evidence="10" id="KW-1185">Reference proteome</keyword>
<proteinExistence type="predicted"/>
<dbReference type="PROSITE" id="PS00658">
    <property type="entry name" value="FORK_HEAD_2"/>
    <property type="match status" value="1"/>
</dbReference>
<reference evidence="9" key="1">
    <citation type="submission" date="2014-08" db="EMBL/GenBank/DDBJ databases">
        <authorList>
            <person name="Murali S."/>
            <person name="Richards S."/>
            <person name="Bandaranaike D."/>
            <person name="Bellair M."/>
            <person name="Blankenburg K."/>
            <person name="Chao H."/>
            <person name="Dinh H."/>
            <person name="Doddapaneni H."/>
            <person name="Dugan-Rocha S."/>
            <person name="Elkadiri S."/>
            <person name="Gnanaolivu R."/>
            <person name="Hughes D."/>
            <person name="Lee S."/>
            <person name="Li M."/>
            <person name="Ming W."/>
            <person name="Munidasa M."/>
            <person name="Muniz J."/>
            <person name="Nguyen L."/>
            <person name="Osuji N."/>
            <person name="Pu L.-L."/>
            <person name="Puazo M."/>
            <person name="Skinner E."/>
            <person name="Qu C."/>
            <person name="Quiroz J."/>
            <person name="Raj R."/>
            <person name="Weissenberger G."/>
            <person name="Xin Y."/>
            <person name="Zou X."/>
            <person name="Han Y."/>
            <person name="Worley K."/>
            <person name="Muzny D."/>
            <person name="Gibbs R."/>
        </authorList>
    </citation>
    <scope>NUCLEOTIDE SEQUENCE</scope>
    <source>
        <strain evidence="9">HAZT.00-mixed</strain>
        <tissue evidence="9">Whole organism</tissue>
    </source>
</reference>
<evidence type="ECO:0000256" key="6">
    <source>
        <dbReference type="PROSITE-ProRule" id="PRU00089"/>
    </source>
</evidence>
<dbReference type="RefSeq" id="XP_018011657.1">
    <property type="nucleotide sequence ID" value="XM_018156168.2"/>
</dbReference>
<gene>
    <name evidence="11" type="primary">LOC108668910</name>
    <name evidence="9" type="ORF">HAZT_HAZT005404</name>
</gene>
<reference evidence="9" key="3">
    <citation type="submission" date="2019-06" db="EMBL/GenBank/DDBJ databases">
        <authorList>
            <person name="Poynton C."/>
            <person name="Hasenbein S."/>
            <person name="Benoit J.B."/>
            <person name="Sepulveda M.S."/>
            <person name="Poelchau M.F."/>
            <person name="Murali S.C."/>
            <person name="Chen S."/>
            <person name="Glastad K.M."/>
            <person name="Werren J.H."/>
            <person name="Vineis J.H."/>
            <person name="Bowen J.L."/>
            <person name="Friedrich M."/>
            <person name="Jones J."/>
            <person name="Robertson H.M."/>
            <person name="Feyereisen R."/>
            <person name="Mechler-Hickson A."/>
            <person name="Mathers N."/>
            <person name="Lee C.E."/>
            <person name="Colbourne J.K."/>
            <person name="Biales A."/>
            <person name="Johnston J.S."/>
            <person name="Wellborn G.A."/>
            <person name="Rosendale A.J."/>
            <person name="Cridge A.G."/>
            <person name="Munoz-Torres M.C."/>
            <person name="Bain P.A."/>
            <person name="Manny A.R."/>
            <person name="Major K.M."/>
            <person name="Lambert F.N."/>
            <person name="Vulpe C.D."/>
            <person name="Tuck P."/>
            <person name="Blalock B.J."/>
            <person name="Lin Y.-Y."/>
            <person name="Smith M.E."/>
            <person name="Ochoa-Acuna H."/>
            <person name="Chen M.-J.M."/>
            <person name="Childers C.P."/>
            <person name="Qu J."/>
            <person name="Dugan S."/>
            <person name="Lee S.L."/>
            <person name="Chao H."/>
            <person name="Dinh H."/>
            <person name="Han Y."/>
            <person name="Doddapaneni H."/>
            <person name="Worley K.C."/>
            <person name="Muzny D.M."/>
            <person name="Gibbs R.A."/>
            <person name="Richards S."/>
        </authorList>
    </citation>
    <scope>NUCLEOTIDE SEQUENCE</scope>
    <source>
        <strain evidence="9">HAZT.00-mixed</strain>
        <tissue evidence="9">Whole organism</tissue>
    </source>
</reference>
<evidence type="ECO:0000256" key="7">
    <source>
        <dbReference type="SAM" id="MobiDB-lite"/>
    </source>
</evidence>
<dbReference type="Proteomes" id="UP000694843">
    <property type="component" value="Unplaced"/>
</dbReference>
<evidence type="ECO:0000256" key="4">
    <source>
        <dbReference type="ARBA" id="ARBA00023163"/>
    </source>
</evidence>
<feature type="region of interest" description="Disordered" evidence="7">
    <location>
        <begin position="265"/>
        <end position="335"/>
    </location>
</feature>
<evidence type="ECO:0000256" key="5">
    <source>
        <dbReference type="ARBA" id="ARBA00023242"/>
    </source>
</evidence>
<dbReference type="SMART" id="SM00339">
    <property type="entry name" value="FH"/>
    <property type="match status" value="1"/>
</dbReference>
<evidence type="ECO:0000313" key="9">
    <source>
        <dbReference type="EMBL" id="KAA0201516.1"/>
    </source>
</evidence>
<dbReference type="InterPro" id="IPR036390">
    <property type="entry name" value="WH_DNA-bd_sf"/>
</dbReference>
<feature type="domain" description="Fork-head" evidence="8">
    <location>
        <begin position="338"/>
        <end position="432"/>
    </location>
</feature>
<keyword evidence="5 6" id="KW-0539">Nucleus</keyword>
<dbReference type="PANTHER" id="PTHR11829:SF402">
    <property type="entry name" value="FORK HEAD DOMAIN-CONTAINING PROTEIN FD3-RELATED"/>
    <property type="match status" value="1"/>
</dbReference>
<dbReference type="InterPro" id="IPR050211">
    <property type="entry name" value="FOX_domain-containing"/>
</dbReference>
<feature type="region of interest" description="Disordered" evidence="7">
    <location>
        <begin position="591"/>
        <end position="627"/>
    </location>
</feature>
<feature type="region of interest" description="Disordered" evidence="7">
    <location>
        <begin position="231"/>
        <end position="253"/>
    </location>
</feature>
<feature type="compositionally biased region" description="Basic and acidic residues" evidence="7">
    <location>
        <begin position="265"/>
        <end position="280"/>
    </location>
</feature>
<feature type="compositionally biased region" description="Basic and acidic residues" evidence="7">
    <location>
        <begin position="301"/>
        <end position="322"/>
    </location>
</feature>
<dbReference type="AlphaFoldDB" id="A0A6A0H6Z5"/>
<dbReference type="FunFam" id="1.10.10.10:FF:000016">
    <property type="entry name" value="Forkhead box protein I1"/>
    <property type="match status" value="1"/>
</dbReference>
<sequence>MNAPAVCSSEALWPQSMGSPGDQAQLLSPKSMDGGVSLLRDSRFLAASQANFFSVGGLVHRTMENADGIHSVDNNFYDSPLQESESLVDRTFLDRHIQNRPYPVERQSIVDRGLLERLSADRWTENRSGIRLIDRSVLERSLIEQSILEKQVQERNNTFNVDKANNARIAQQYPFFFFPQQHPGFPQLNPSSTEDLMRSHSTNSVIEEIESKPVIDNINLSNYQLNMLPKSEEIDRSDTNEAGKSIDSLESPMNFEECPVGEIEAHENQPTEFPAKREPDENYSAEPSCHTSGVVIEGQPTEDKVPENDEHKATESEKRDGGDNDDSENADKKNGLVKPPYSYIALITMSILQAPKKRVTLSEICEFIMTRFPYYKAKFPAWQNSIRHNLSLNDCFVKVPREPGNPGKGNYWTLDPGAIDMFDNGSFLRRRKRYKRQPSLDFFNDPHVFSLFASGMMDPFQQQQLQQAAALLRPPHPMLVRPPMHQSIVPHPIYLSQLGGLPFGLPPFDISRHTRPLMPLQGTASAAGGPLLHPTPVKPLPLPAPGMTQQSLGLDKLRAVYPSSPASPPQGVTQARPYHPFTIASLIGNDVGDRTEEENGDTSVSPTCSSPSPISPSSSKLSIPLTPTSSQDCHVPYSASSSFSSASLLYTAIPSSSPPSLEVTTPSSINLSGLQGSVGRLSPPVSAANLSATTMALDKRPFLHASLLHSMAQ</sequence>
<dbReference type="GO" id="GO:0000981">
    <property type="term" value="F:DNA-binding transcription factor activity, RNA polymerase II-specific"/>
    <property type="evidence" value="ECO:0007669"/>
    <property type="project" value="TreeGrafter"/>
</dbReference>
<dbReference type="PRINTS" id="PR00053">
    <property type="entry name" value="FORKHEAD"/>
</dbReference>
<dbReference type="Gene3D" id="1.10.10.10">
    <property type="entry name" value="Winged helix-like DNA-binding domain superfamily/Winged helix DNA-binding domain"/>
    <property type="match status" value="1"/>
</dbReference>
<dbReference type="GO" id="GO:0030154">
    <property type="term" value="P:cell differentiation"/>
    <property type="evidence" value="ECO:0007669"/>
    <property type="project" value="TreeGrafter"/>
</dbReference>
<protein>
    <submittedName>
        <fullName evidence="11">Uncharacterized protein LOC108668910</fullName>
    </submittedName>
</protein>
<reference evidence="9" key="2">
    <citation type="journal article" date="2018" name="Environ. Sci. Technol.">
        <title>The Toxicogenome of Hyalella azteca: A Model for Sediment Ecotoxicology and Evolutionary Toxicology.</title>
        <authorList>
            <person name="Poynton H.C."/>
            <person name="Hasenbein S."/>
            <person name="Benoit J.B."/>
            <person name="Sepulveda M.S."/>
            <person name="Poelchau M.F."/>
            <person name="Hughes D.S.T."/>
            <person name="Murali S.C."/>
            <person name="Chen S."/>
            <person name="Glastad K.M."/>
            <person name="Goodisman M.A.D."/>
            <person name="Werren J.H."/>
            <person name="Vineis J.H."/>
            <person name="Bowen J.L."/>
            <person name="Friedrich M."/>
            <person name="Jones J."/>
            <person name="Robertson H.M."/>
            <person name="Feyereisen R."/>
            <person name="Mechler-Hickson A."/>
            <person name="Mathers N."/>
            <person name="Lee C.E."/>
            <person name="Colbourne J.K."/>
            <person name="Biales A."/>
            <person name="Johnston J.S."/>
            <person name="Wellborn G.A."/>
            <person name="Rosendale A.J."/>
            <person name="Cridge A.G."/>
            <person name="Munoz-Torres M.C."/>
            <person name="Bain P.A."/>
            <person name="Manny A.R."/>
            <person name="Major K.M."/>
            <person name="Lambert F.N."/>
            <person name="Vulpe C.D."/>
            <person name="Tuck P."/>
            <person name="Blalock B.J."/>
            <person name="Lin Y.Y."/>
            <person name="Smith M.E."/>
            <person name="Ochoa-Acuna H."/>
            <person name="Chen M.M."/>
            <person name="Childers C.P."/>
            <person name="Qu J."/>
            <person name="Dugan S."/>
            <person name="Lee S.L."/>
            <person name="Chao H."/>
            <person name="Dinh H."/>
            <person name="Han Y."/>
            <person name="Doddapaneni H."/>
            <person name="Worley K.C."/>
            <person name="Muzny D.M."/>
            <person name="Gibbs R.A."/>
            <person name="Richards S."/>
        </authorList>
    </citation>
    <scope>NUCLEOTIDE SEQUENCE</scope>
    <source>
        <strain evidence="9">HAZT.00-mixed</strain>
        <tissue evidence="9">Whole organism</tissue>
    </source>
</reference>
<evidence type="ECO:0000313" key="10">
    <source>
        <dbReference type="Proteomes" id="UP000694843"/>
    </source>
</evidence>
<dbReference type="KEGG" id="hazt:108668910"/>
<dbReference type="GO" id="GO:0000978">
    <property type="term" value="F:RNA polymerase II cis-regulatory region sequence-specific DNA binding"/>
    <property type="evidence" value="ECO:0007669"/>
    <property type="project" value="TreeGrafter"/>
</dbReference>
<dbReference type="InterPro" id="IPR036388">
    <property type="entry name" value="WH-like_DNA-bd_sf"/>
</dbReference>
<dbReference type="Pfam" id="PF00250">
    <property type="entry name" value="Forkhead"/>
    <property type="match status" value="1"/>
</dbReference>
<dbReference type="CDD" id="cd20048">
    <property type="entry name" value="FH_FOXD4-like"/>
    <property type="match status" value="1"/>
</dbReference>
<accession>A0A6A0H6Z5</accession>
<name>A0A6A0H6Z5_HYAAZ</name>
<dbReference type="OrthoDB" id="5402974at2759"/>
<evidence type="ECO:0000313" key="11">
    <source>
        <dbReference type="RefSeq" id="XP_018011657.1"/>
    </source>
</evidence>
<dbReference type="PROSITE" id="PS50039">
    <property type="entry name" value="FORK_HEAD_3"/>
    <property type="match status" value="1"/>
</dbReference>
<keyword evidence="3 6" id="KW-0238">DNA-binding</keyword>
<dbReference type="GO" id="GO:0005634">
    <property type="term" value="C:nucleus"/>
    <property type="evidence" value="ECO:0007669"/>
    <property type="project" value="UniProtKB-SubCell"/>
</dbReference>
<dbReference type="GeneID" id="108668910"/>
<comment type="subcellular location">
    <subcellularLocation>
        <location evidence="1 6">Nucleus</location>
    </subcellularLocation>
</comment>
<dbReference type="Proteomes" id="UP000711488">
    <property type="component" value="Unassembled WGS sequence"/>
</dbReference>
<feature type="DNA-binding region" description="Fork-head" evidence="6">
    <location>
        <begin position="338"/>
        <end position="432"/>
    </location>
</feature>
<evidence type="ECO:0000256" key="3">
    <source>
        <dbReference type="ARBA" id="ARBA00023125"/>
    </source>
</evidence>
<keyword evidence="4" id="KW-0804">Transcription</keyword>